<keyword evidence="8" id="KW-0807">Transducer</keyword>
<comment type="caution">
    <text evidence="14">The sequence shown here is derived from an EMBL/GenBank/DDBJ whole genome shotgun (WGS) entry which is preliminary data.</text>
</comment>
<evidence type="ECO:0000259" key="13">
    <source>
        <dbReference type="PROSITE" id="PS50885"/>
    </source>
</evidence>
<dbReference type="GO" id="GO:0004888">
    <property type="term" value="F:transmembrane signaling receptor activity"/>
    <property type="evidence" value="ECO:0007669"/>
    <property type="project" value="TreeGrafter"/>
</dbReference>
<feature type="domain" description="HAMP" evidence="13">
    <location>
        <begin position="506"/>
        <end position="552"/>
    </location>
</feature>
<feature type="domain" description="HAMP" evidence="13">
    <location>
        <begin position="222"/>
        <end position="272"/>
    </location>
</feature>
<dbReference type="Gene3D" id="1.10.287.950">
    <property type="entry name" value="Methyl-accepting chemotaxis protein"/>
    <property type="match status" value="1"/>
</dbReference>
<feature type="region of interest" description="Disordered" evidence="10">
    <location>
        <begin position="596"/>
        <end position="628"/>
    </location>
</feature>
<evidence type="ECO:0000256" key="10">
    <source>
        <dbReference type="SAM" id="MobiDB-lite"/>
    </source>
</evidence>
<proteinExistence type="inferred from homology"/>
<dbReference type="Pfam" id="PF17200">
    <property type="entry name" value="sCache_2"/>
    <property type="match status" value="1"/>
</dbReference>
<dbReference type="SMART" id="SM01049">
    <property type="entry name" value="Cache_2"/>
    <property type="match status" value="1"/>
</dbReference>
<dbReference type="Gene3D" id="1.10.8.500">
    <property type="entry name" value="HAMP domain in histidine kinase"/>
    <property type="match status" value="1"/>
</dbReference>
<dbReference type="PANTHER" id="PTHR43531:SF11">
    <property type="entry name" value="METHYL-ACCEPTING CHEMOTAXIS PROTEIN 3"/>
    <property type="match status" value="1"/>
</dbReference>
<comment type="similarity">
    <text evidence="7">Belongs to the methyl-accepting chemotaxis (MCP) protein family.</text>
</comment>
<evidence type="ECO:0000259" key="12">
    <source>
        <dbReference type="PROSITE" id="PS50111"/>
    </source>
</evidence>
<dbReference type="Proteomes" id="UP000627446">
    <property type="component" value="Unassembled WGS sequence"/>
</dbReference>
<evidence type="ECO:0000256" key="11">
    <source>
        <dbReference type="SAM" id="Phobius"/>
    </source>
</evidence>
<protein>
    <submittedName>
        <fullName evidence="14">Cache domain-containing protein</fullName>
    </submittedName>
</protein>
<evidence type="ECO:0000313" key="15">
    <source>
        <dbReference type="Proteomes" id="UP000627446"/>
    </source>
</evidence>
<organism evidence="14 15">
    <name type="scientific">Undibacterium nitidum</name>
    <dbReference type="NCBI Taxonomy" id="2762298"/>
    <lineage>
        <taxon>Bacteria</taxon>
        <taxon>Pseudomonadati</taxon>
        <taxon>Pseudomonadota</taxon>
        <taxon>Betaproteobacteria</taxon>
        <taxon>Burkholderiales</taxon>
        <taxon>Oxalobacteraceae</taxon>
        <taxon>Undibacterium</taxon>
    </lineage>
</organism>
<dbReference type="SMART" id="SM00304">
    <property type="entry name" value="HAMP"/>
    <property type="match status" value="3"/>
</dbReference>
<dbReference type="PROSITE" id="PS50111">
    <property type="entry name" value="CHEMOTAXIS_TRANSDUC_2"/>
    <property type="match status" value="1"/>
</dbReference>
<dbReference type="Pfam" id="PF18947">
    <property type="entry name" value="HAMP_2"/>
    <property type="match status" value="1"/>
</dbReference>
<accession>A0A923HSD5</accession>
<dbReference type="Pfam" id="PF00015">
    <property type="entry name" value="MCPsignal"/>
    <property type="match status" value="1"/>
</dbReference>
<name>A0A923HSD5_9BURK</name>
<dbReference type="InterPro" id="IPR033480">
    <property type="entry name" value="sCache_2"/>
</dbReference>
<dbReference type="InterPro" id="IPR003660">
    <property type="entry name" value="HAMP_dom"/>
</dbReference>
<evidence type="ECO:0000256" key="2">
    <source>
        <dbReference type="ARBA" id="ARBA00022475"/>
    </source>
</evidence>
<dbReference type="GO" id="GO:0007165">
    <property type="term" value="P:signal transduction"/>
    <property type="evidence" value="ECO:0007669"/>
    <property type="project" value="UniProtKB-KW"/>
</dbReference>
<comment type="subcellular location">
    <subcellularLocation>
        <location evidence="1">Cell membrane</location>
        <topology evidence="1">Multi-pass membrane protein</topology>
    </subcellularLocation>
</comment>
<feature type="coiled-coil region" evidence="9">
    <location>
        <begin position="743"/>
        <end position="781"/>
    </location>
</feature>
<feature type="transmembrane region" description="Helical" evidence="11">
    <location>
        <begin position="199"/>
        <end position="219"/>
    </location>
</feature>
<dbReference type="RefSeq" id="WP_186915233.1">
    <property type="nucleotide sequence ID" value="NZ_JACOFZ010000001.1"/>
</dbReference>
<dbReference type="SUPFAM" id="SSF158472">
    <property type="entry name" value="HAMP domain-like"/>
    <property type="match status" value="2"/>
</dbReference>
<keyword evidence="3" id="KW-0145">Chemotaxis</keyword>
<dbReference type="PANTHER" id="PTHR43531">
    <property type="entry name" value="PROTEIN ICFG"/>
    <property type="match status" value="1"/>
</dbReference>
<dbReference type="EMBL" id="JACOFZ010000001">
    <property type="protein sequence ID" value="MBC3880239.1"/>
    <property type="molecule type" value="Genomic_DNA"/>
</dbReference>
<evidence type="ECO:0000256" key="9">
    <source>
        <dbReference type="SAM" id="Coils"/>
    </source>
</evidence>
<keyword evidence="4 11" id="KW-0812">Transmembrane</keyword>
<dbReference type="FunFam" id="1.10.287.950:FF:000001">
    <property type="entry name" value="Methyl-accepting chemotaxis sensory transducer"/>
    <property type="match status" value="1"/>
</dbReference>
<evidence type="ECO:0000256" key="1">
    <source>
        <dbReference type="ARBA" id="ARBA00004651"/>
    </source>
</evidence>
<keyword evidence="9" id="KW-0175">Coiled coil</keyword>
<dbReference type="CDD" id="cd11386">
    <property type="entry name" value="MCP_signal"/>
    <property type="match status" value="1"/>
</dbReference>
<dbReference type="InterPro" id="IPR004089">
    <property type="entry name" value="MCPsignal_dom"/>
</dbReference>
<dbReference type="GO" id="GO:0006935">
    <property type="term" value="P:chemotaxis"/>
    <property type="evidence" value="ECO:0007669"/>
    <property type="project" value="UniProtKB-KW"/>
</dbReference>
<keyword evidence="15" id="KW-1185">Reference proteome</keyword>
<evidence type="ECO:0000256" key="7">
    <source>
        <dbReference type="ARBA" id="ARBA00029447"/>
    </source>
</evidence>
<dbReference type="SMART" id="SM00283">
    <property type="entry name" value="MA"/>
    <property type="match status" value="1"/>
</dbReference>
<evidence type="ECO:0000256" key="3">
    <source>
        <dbReference type="ARBA" id="ARBA00022500"/>
    </source>
</evidence>
<dbReference type="Gene3D" id="6.10.340.10">
    <property type="match status" value="1"/>
</dbReference>
<dbReference type="CDD" id="cd06225">
    <property type="entry name" value="HAMP"/>
    <property type="match status" value="2"/>
</dbReference>
<keyword evidence="2" id="KW-1003">Cell membrane</keyword>
<dbReference type="Gene3D" id="3.30.450.20">
    <property type="entry name" value="PAS domain"/>
    <property type="match status" value="2"/>
</dbReference>
<evidence type="ECO:0000256" key="8">
    <source>
        <dbReference type="PROSITE-ProRule" id="PRU00284"/>
    </source>
</evidence>
<dbReference type="InterPro" id="IPR051310">
    <property type="entry name" value="MCP_chemotaxis"/>
</dbReference>
<gene>
    <name evidence="14" type="ORF">H8K36_02530</name>
</gene>
<evidence type="ECO:0000313" key="14">
    <source>
        <dbReference type="EMBL" id="MBC3880239.1"/>
    </source>
</evidence>
<dbReference type="PROSITE" id="PS50885">
    <property type="entry name" value="HAMP"/>
    <property type="match status" value="3"/>
</dbReference>
<dbReference type="Pfam" id="PF00672">
    <property type="entry name" value="HAMP"/>
    <property type="match status" value="2"/>
</dbReference>
<sequence length="788" mass="86150">MLSNSIISDRITNLSIQRKLRLLAYVAALGVIVLTVIFLISEKRLLMEERQTSVRQAVETAHGIIDFYHSQSDKGIMTEGEAKTAALKAVSRLRYSGQEYFWVNDMNVKMLMHPIKPELDGKDVADVKDPDGKHLFVEFVTTVKANGAGFVFYMWPKPGQDKPVEKVSYVKGFSDWGWLIGSGVYVDTVNAAFWTRSGLALFGAILMSFILFWFCQVISVEISKPVNYAVHVAKTVAKGDFTQEIRIETHDETGDLLKALREMNSSLVEAEKIAKDTQRIKNSLDAVVKLAVDVAQRVGEGDFSQEIRILSEDETSDLLRALKAMSDNLKKAANIATENHRIRMALDAVAVPVRIAALDGTIIYINNELRNTLKRDEAAFKRLIPHFDASKVEGGNIGVFYADPNAALERLRNLNGTVRTRMELGGRTYDVITSVVLSKSDEKLGTIGQWLDVTDQIRAEEEIGEIVNAAAVGDFSKRVEETSKAGFYLQLAQSMNRLISTSETGLSEVARVLETISQGDLTHRIDYQFGGTFGKLRDDVNLTSSRLAKIMSDIMEAADALGLASEQVSATSQSLAQSASEQAAGVDKTSSAIEEMSASVGQNSENSKSTEEMAKQATETAKKSGKAVTESIDAMKSITAKISIIDDIAYQTNLLALNAAIEAARAGEHGKGFAVVASEVRKLAERSQAAAREIDDLAGNTLKISDLAGQHLIEMLPTIGKTADLVQEITAASSEQAQGILEISTAMEQLNQTTQQNASASEQLAATAEELHDQSEQLQKLMAYFKLR</sequence>
<dbReference type="GO" id="GO:0005886">
    <property type="term" value="C:plasma membrane"/>
    <property type="evidence" value="ECO:0007669"/>
    <property type="project" value="UniProtKB-SubCell"/>
</dbReference>
<dbReference type="AlphaFoldDB" id="A0A923HSD5"/>
<reference evidence="14" key="1">
    <citation type="submission" date="2020-08" db="EMBL/GenBank/DDBJ databases">
        <title>Novel species isolated from subtropical streams in China.</title>
        <authorList>
            <person name="Lu H."/>
        </authorList>
    </citation>
    <scope>NUCLEOTIDE SEQUENCE</scope>
    <source>
        <strain evidence="14">LX22W</strain>
    </source>
</reference>
<keyword evidence="5 11" id="KW-1133">Transmembrane helix</keyword>
<dbReference type="SUPFAM" id="SSF58104">
    <property type="entry name" value="Methyl-accepting chemotaxis protein (MCP) signaling domain"/>
    <property type="match status" value="1"/>
</dbReference>
<feature type="domain" description="Methyl-accepting transducer" evidence="12">
    <location>
        <begin position="557"/>
        <end position="772"/>
    </location>
</feature>
<feature type="transmembrane region" description="Helical" evidence="11">
    <location>
        <begin position="22"/>
        <end position="40"/>
    </location>
</feature>
<evidence type="ECO:0000256" key="4">
    <source>
        <dbReference type="ARBA" id="ARBA00022692"/>
    </source>
</evidence>
<evidence type="ECO:0000256" key="5">
    <source>
        <dbReference type="ARBA" id="ARBA00022989"/>
    </source>
</evidence>
<keyword evidence="6 11" id="KW-0472">Membrane</keyword>
<feature type="domain" description="HAMP" evidence="13">
    <location>
        <begin position="282"/>
        <end position="334"/>
    </location>
</feature>
<evidence type="ECO:0000256" key="6">
    <source>
        <dbReference type="ARBA" id="ARBA00023136"/>
    </source>
</evidence>